<dbReference type="Proteomes" id="UP000292686">
    <property type="component" value="Unassembled WGS sequence"/>
</dbReference>
<dbReference type="OrthoDB" id="5059350at2"/>
<gene>
    <name evidence="2" type="ORF">BJ972_002852</name>
    <name evidence="3" type="ORF">ESP50_14060</name>
</gene>
<feature type="transmembrane region" description="Helical" evidence="1">
    <location>
        <begin position="188"/>
        <end position="206"/>
    </location>
</feature>
<dbReference type="RefSeq" id="WP_129176266.1">
    <property type="nucleotide sequence ID" value="NZ_JACCBI010000001.1"/>
</dbReference>
<evidence type="ECO:0000313" key="2">
    <source>
        <dbReference type="EMBL" id="NYD68333.1"/>
    </source>
</evidence>
<dbReference type="AlphaFoldDB" id="A0A4V1R219"/>
<evidence type="ECO:0000313" key="4">
    <source>
        <dbReference type="Proteomes" id="UP000292686"/>
    </source>
</evidence>
<keyword evidence="4" id="KW-1185">Reference proteome</keyword>
<proteinExistence type="predicted"/>
<keyword evidence="1" id="KW-1133">Transmembrane helix</keyword>
<feature type="transmembrane region" description="Helical" evidence="1">
    <location>
        <begin position="6"/>
        <end position="29"/>
    </location>
</feature>
<comment type="caution">
    <text evidence="3">The sequence shown here is derived from an EMBL/GenBank/DDBJ whole genome shotgun (WGS) entry which is preliminary data.</text>
</comment>
<reference evidence="3 4" key="1">
    <citation type="submission" date="2019-01" db="EMBL/GenBank/DDBJ databases">
        <title>Agromyces.</title>
        <authorList>
            <person name="Li J."/>
        </authorList>
    </citation>
    <scope>NUCLEOTIDE SEQUENCE [LARGE SCALE GENOMIC DNA]</scope>
    <source>
        <strain evidence="3 4">DSM 23870</strain>
    </source>
</reference>
<evidence type="ECO:0000256" key="1">
    <source>
        <dbReference type="SAM" id="Phobius"/>
    </source>
</evidence>
<dbReference type="EMBL" id="JACCBI010000001">
    <property type="protein sequence ID" value="NYD68333.1"/>
    <property type="molecule type" value="Genomic_DNA"/>
</dbReference>
<sequence length="365" mass="38634">MLVTSVLTTLVIVFAVVPAIALLAGAIAARRASHQRVRSLVVQYLPERGATVLHDALLADRRAAAIPAVIISLAVSRRIRILAEPSKSSPVAVEVEPGATFSAAELAVLEALFGPDHTPSRVRRFSSDRRALGRRVRHVLDITDDILVDDGFLARRPTAWPVRLVGTLGVLGIIACVVFAIISWGSWLAFGLSLASLALVVAALIVNPKPWRRFTEAAKPHREHLDGLRQYMTLAEADRLKMLQSPSGAERIAPSTASTTSTGSTAGDAALERLVLTERLLPYALIFGLSAEWMAELRVRHDELASLDLDIPLAALDIAGDLIVLTAAVSNLADLAGALGDLVDVGGGVIEVVGDALGGIGDLLP</sequence>
<reference evidence="2 5" key="2">
    <citation type="submission" date="2020-07" db="EMBL/GenBank/DDBJ databases">
        <title>Sequencing the genomes of 1000 actinobacteria strains.</title>
        <authorList>
            <person name="Klenk H.-P."/>
        </authorList>
    </citation>
    <scope>NUCLEOTIDE SEQUENCE [LARGE SCALE GENOMIC DNA]</scope>
    <source>
        <strain evidence="2 5">DSM 23870</strain>
    </source>
</reference>
<accession>A0A4V1R219</accession>
<organism evidence="3 4">
    <name type="scientific">Agromyces atrinae</name>
    <dbReference type="NCBI Taxonomy" id="592376"/>
    <lineage>
        <taxon>Bacteria</taxon>
        <taxon>Bacillati</taxon>
        <taxon>Actinomycetota</taxon>
        <taxon>Actinomycetes</taxon>
        <taxon>Micrococcales</taxon>
        <taxon>Microbacteriaceae</taxon>
        <taxon>Agromyces</taxon>
    </lineage>
</organism>
<evidence type="ECO:0000313" key="3">
    <source>
        <dbReference type="EMBL" id="RXZ85616.1"/>
    </source>
</evidence>
<name>A0A4V1R219_9MICO</name>
<feature type="transmembrane region" description="Helical" evidence="1">
    <location>
        <begin position="162"/>
        <end position="182"/>
    </location>
</feature>
<keyword evidence="1" id="KW-0472">Membrane</keyword>
<keyword evidence="1" id="KW-0812">Transmembrane</keyword>
<evidence type="ECO:0000313" key="5">
    <source>
        <dbReference type="Proteomes" id="UP000581087"/>
    </source>
</evidence>
<dbReference type="Proteomes" id="UP000581087">
    <property type="component" value="Unassembled WGS sequence"/>
</dbReference>
<protein>
    <submittedName>
        <fullName evidence="3">DUF2207 domain-containing protein</fullName>
    </submittedName>
</protein>
<dbReference type="EMBL" id="SDPM01000008">
    <property type="protein sequence ID" value="RXZ85616.1"/>
    <property type="molecule type" value="Genomic_DNA"/>
</dbReference>